<evidence type="ECO:0000256" key="10">
    <source>
        <dbReference type="ARBA" id="ARBA00032498"/>
    </source>
</evidence>
<dbReference type="GO" id="GO:0000978">
    <property type="term" value="F:RNA polymerase II cis-regulatory region sequence-specific DNA binding"/>
    <property type="evidence" value="ECO:0007669"/>
    <property type="project" value="TreeGrafter"/>
</dbReference>
<keyword evidence="9" id="KW-0804">Transcription</keyword>
<evidence type="ECO:0000256" key="11">
    <source>
        <dbReference type="ARBA" id="ARBA00045821"/>
    </source>
</evidence>
<reference evidence="14 15" key="1">
    <citation type="submission" date="2013-11" db="EMBL/GenBank/DDBJ databases">
        <title>Genome sequencing of Stegodyphus mimosarum.</title>
        <authorList>
            <person name="Bechsgaard J."/>
        </authorList>
    </citation>
    <scope>NUCLEOTIDE SEQUENCE [LARGE SCALE GENOMIC DNA]</scope>
</reference>
<dbReference type="PANTHER" id="PTHR10270">
    <property type="entry name" value="SOX TRANSCRIPTION FACTOR"/>
    <property type="match status" value="1"/>
</dbReference>
<dbReference type="Pfam" id="PF00505">
    <property type="entry name" value="HMG_box"/>
    <property type="match status" value="1"/>
</dbReference>
<comment type="subcellular location">
    <subcellularLocation>
        <location evidence="1">Nucleus speckle</location>
    </subcellularLocation>
</comment>
<dbReference type="GO" id="GO:0016607">
    <property type="term" value="C:nuclear speck"/>
    <property type="evidence" value="ECO:0007669"/>
    <property type="project" value="UniProtKB-SubCell"/>
</dbReference>
<sequence length="163" mass="18952">MVFASEQRKKAAEDHPGVSYSEINKLIGIKWNQLSEEAKKPYIERSKRLKEQHMRDHPDFRYKIKRNYKSGMKRSKNIQKNHSLKRILRSLEPQVAAYDSKNRNLITNSLAQYETPFSTAIRFPASMSSYQSTSYTPLSQNNVPFESIKCSLGLVKDYASRMV</sequence>
<evidence type="ECO:0000256" key="12">
    <source>
        <dbReference type="PROSITE-ProRule" id="PRU00267"/>
    </source>
</evidence>
<keyword evidence="12" id="KW-0539">Nucleus</keyword>
<comment type="function">
    <text evidence="11">Transcriptional regulator that controls a genetic switch in male development. It is necessary and sufficient for initiating male sex determination by directing the development of supporting cell precursors (pre-Sertoli cells) as Sertoli rather than granulosa cells. Involved in different aspects of gene regulation including promoter activation or repression. Binds to the DNA consensus sequence 5'-[AT]AACAA[AT]-3'. SRY HMG box recognizes DNA by partial intercalation in the minor groove and promotes DNA bending. Also involved in pre-mRNA splicing. In male adult brain involved in the maintenance of motor functions of dopaminergic neurons.</text>
</comment>
<dbReference type="InterPro" id="IPR036910">
    <property type="entry name" value="HMG_box_dom_sf"/>
</dbReference>
<dbReference type="GO" id="GO:0001228">
    <property type="term" value="F:DNA-binding transcription activator activity, RNA polymerase II-specific"/>
    <property type="evidence" value="ECO:0007669"/>
    <property type="project" value="TreeGrafter"/>
</dbReference>
<evidence type="ECO:0000313" key="14">
    <source>
        <dbReference type="EMBL" id="KFM63528.1"/>
    </source>
</evidence>
<dbReference type="SUPFAM" id="SSF47095">
    <property type="entry name" value="HMG-box"/>
    <property type="match status" value="1"/>
</dbReference>
<dbReference type="STRING" id="407821.A0A087TEI9"/>
<evidence type="ECO:0000256" key="2">
    <source>
        <dbReference type="ARBA" id="ARBA00005998"/>
    </source>
</evidence>
<dbReference type="PRINTS" id="PR00886">
    <property type="entry name" value="HIGHMOBLTY12"/>
</dbReference>
<dbReference type="InterPro" id="IPR050140">
    <property type="entry name" value="SRY-related_HMG-box_TF-like"/>
</dbReference>
<keyword evidence="5" id="KW-0112">Calmodulin-binding</keyword>
<dbReference type="OrthoDB" id="6247875at2759"/>
<comment type="similarity">
    <text evidence="2">Belongs to the SRY family.</text>
</comment>
<proteinExistence type="inferred from homology"/>
<evidence type="ECO:0000256" key="7">
    <source>
        <dbReference type="ARBA" id="ARBA00023125"/>
    </source>
</evidence>
<dbReference type="PANTHER" id="PTHR10270:SF161">
    <property type="entry name" value="SEX-DETERMINING REGION Y PROTEIN"/>
    <property type="match status" value="1"/>
</dbReference>
<dbReference type="AlphaFoldDB" id="A0A087TEI9"/>
<dbReference type="GO" id="GO:0005516">
    <property type="term" value="F:calmodulin binding"/>
    <property type="evidence" value="ECO:0007669"/>
    <property type="project" value="UniProtKB-KW"/>
</dbReference>
<organism evidence="14 15">
    <name type="scientific">Stegodyphus mimosarum</name>
    <name type="common">African social velvet spider</name>
    <dbReference type="NCBI Taxonomy" id="407821"/>
    <lineage>
        <taxon>Eukaryota</taxon>
        <taxon>Metazoa</taxon>
        <taxon>Ecdysozoa</taxon>
        <taxon>Arthropoda</taxon>
        <taxon>Chelicerata</taxon>
        <taxon>Arachnida</taxon>
        <taxon>Araneae</taxon>
        <taxon>Araneomorphae</taxon>
        <taxon>Entelegynae</taxon>
        <taxon>Eresoidea</taxon>
        <taxon>Eresidae</taxon>
        <taxon>Stegodyphus</taxon>
    </lineage>
</organism>
<feature type="DNA-binding region" description="HMG box" evidence="12">
    <location>
        <begin position="1"/>
        <end position="61"/>
    </location>
</feature>
<keyword evidence="8" id="KW-0010">Activator</keyword>
<accession>A0A087TEI9</accession>
<evidence type="ECO:0000256" key="5">
    <source>
        <dbReference type="ARBA" id="ARBA00022860"/>
    </source>
</evidence>
<feature type="non-terminal residue" evidence="14">
    <location>
        <position position="163"/>
    </location>
</feature>
<evidence type="ECO:0000256" key="3">
    <source>
        <dbReference type="ARBA" id="ARBA00019052"/>
    </source>
</evidence>
<feature type="domain" description="HMG box" evidence="13">
    <location>
        <begin position="1"/>
        <end position="61"/>
    </location>
</feature>
<protein>
    <recommendedName>
        <fullName evidence="3">Sex-determining region Y protein</fullName>
    </recommendedName>
    <alternativeName>
        <fullName evidence="10">Testis-determining factor</fullName>
    </alternativeName>
</protein>
<dbReference type="InterPro" id="IPR009071">
    <property type="entry name" value="HMG_box_dom"/>
</dbReference>
<keyword evidence="7 12" id="KW-0238">DNA-binding</keyword>
<dbReference type="GO" id="GO:0030154">
    <property type="term" value="P:cell differentiation"/>
    <property type="evidence" value="ECO:0007669"/>
    <property type="project" value="UniProtKB-KW"/>
</dbReference>
<dbReference type="Gene3D" id="1.10.30.10">
    <property type="entry name" value="High mobility group box domain"/>
    <property type="match status" value="1"/>
</dbReference>
<evidence type="ECO:0000256" key="1">
    <source>
        <dbReference type="ARBA" id="ARBA00004324"/>
    </source>
</evidence>
<dbReference type="SMART" id="SM00398">
    <property type="entry name" value="HMG"/>
    <property type="match status" value="1"/>
</dbReference>
<evidence type="ECO:0000259" key="13">
    <source>
        <dbReference type="PROSITE" id="PS50118"/>
    </source>
</evidence>
<gene>
    <name evidence="14" type="ORF">X975_13466</name>
</gene>
<evidence type="ECO:0000256" key="4">
    <source>
        <dbReference type="ARBA" id="ARBA00022782"/>
    </source>
</evidence>
<dbReference type="Proteomes" id="UP000054359">
    <property type="component" value="Unassembled WGS sequence"/>
</dbReference>
<keyword evidence="6" id="KW-0726">Sexual differentiation</keyword>
<name>A0A087TEI9_STEMI</name>
<keyword evidence="4" id="KW-0221">Differentiation</keyword>
<dbReference type="EMBL" id="KK114861">
    <property type="protein sequence ID" value="KFM63528.1"/>
    <property type="molecule type" value="Genomic_DNA"/>
</dbReference>
<dbReference type="PROSITE" id="PS50118">
    <property type="entry name" value="HMG_BOX_2"/>
    <property type="match status" value="1"/>
</dbReference>
<keyword evidence="15" id="KW-1185">Reference proteome</keyword>
<evidence type="ECO:0000256" key="9">
    <source>
        <dbReference type="ARBA" id="ARBA00023163"/>
    </source>
</evidence>
<evidence type="ECO:0000313" key="15">
    <source>
        <dbReference type="Proteomes" id="UP000054359"/>
    </source>
</evidence>
<dbReference type="GO" id="GO:0007548">
    <property type="term" value="P:sex differentiation"/>
    <property type="evidence" value="ECO:0007669"/>
    <property type="project" value="UniProtKB-KW"/>
</dbReference>
<evidence type="ECO:0000256" key="8">
    <source>
        <dbReference type="ARBA" id="ARBA00023159"/>
    </source>
</evidence>
<evidence type="ECO:0000256" key="6">
    <source>
        <dbReference type="ARBA" id="ARBA00022928"/>
    </source>
</evidence>